<evidence type="ECO:0000313" key="3">
    <source>
        <dbReference type="Proteomes" id="UP000015453"/>
    </source>
</evidence>
<evidence type="ECO:0000256" key="1">
    <source>
        <dbReference type="SAM" id="MobiDB-lite"/>
    </source>
</evidence>
<dbReference type="OrthoDB" id="271433at2759"/>
<gene>
    <name evidence="2" type="ORF">M569_05014</name>
</gene>
<name>S8CXJ4_9LAMI</name>
<organism evidence="2 3">
    <name type="scientific">Genlisea aurea</name>
    <dbReference type="NCBI Taxonomy" id="192259"/>
    <lineage>
        <taxon>Eukaryota</taxon>
        <taxon>Viridiplantae</taxon>
        <taxon>Streptophyta</taxon>
        <taxon>Embryophyta</taxon>
        <taxon>Tracheophyta</taxon>
        <taxon>Spermatophyta</taxon>
        <taxon>Magnoliopsida</taxon>
        <taxon>eudicotyledons</taxon>
        <taxon>Gunneridae</taxon>
        <taxon>Pentapetalae</taxon>
        <taxon>asterids</taxon>
        <taxon>lamiids</taxon>
        <taxon>Lamiales</taxon>
        <taxon>Lentibulariaceae</taxon>
        <taxon>Genlisea</taxon>
    </lineage>
</organism>
<sequence length="168" mass="19227">MGIEQSGGKHFLNSSGVSKKKKKQRKPKRFTSVQKLYETCEDVFADCGPHVVPSTEKLLHLATVLVSDRRSDRIAAASRFYALEPLIYCFDFRGALIRVDRLLNRMVNGLRVPISFVFECFCRSDDAIRCRFATGDAVLQQRNYANYQLHASIRMRQILGTPSRFHKP</sequence>
<evidence type="ECO:0000313" key="2">
    <source>
        <dbReference type="EMBL" id="EPS69751.1"/>
    </source>
</evidence>
<dbReference type="AlphaFoldDB" id="S8CXJ4"/>
<feature type="region of interest" description="Disordered" evidence="1">
    <location>
        <begin position="1"/>
        <end position="29"/>
    </location>
</feature>
<dbReference type="EMBL" id="AUSU01001984">
    <property type="protein sequence ID" value="EPS69751.1"/>
    <property type="molecule type" value="Genomic_DNA"/>
</dbReference>
<feature type="compositionally biased region" description="Basic residues" evidence="1">
    <location>
        <begin position="18"/>
        <end position="29"/>
    </location>
</feature>
<comment type="caution">
    <text evidence="2">The sequence shown here is derived from an EMBL/GenBank/DDBJ whole genome shotgun (WGS) entry which is preliminary data.</text>
</comment>
<reference evidence="2 3" key="1">
    <citation type="journal article" date="2013" name="BMC Genomics">
        <title>The miniature genome of a carnivorous plant Genlisea aurea contains a low number of genes and short non-coding sequences.</title>
        <authorList>
            <person name="Leushkin E.V."/>
            <person name="Sutormin R.A."/>
            <person name="Nabieva E.R."/>
            <person name="Penin A.A."/>
            <person name="Kondrashov A.S."/>
            <person name="Logacheva M.D."/>
        </authorList>
    </citation>
    <scope>NUCLEOTIDE SEQUENCE [LARGE SCALE GENOMIC DNA]</scope>
</reference>
<keyword evidence="3" id="KW-1185">Reference proteome</keyword>
<proteinExistence type="predicted"/>
<protein>
    <submittedName>
        <fullName evidence="2">Uncharacterized protein</fullName>
    </submittedName>
</protein>
<accession>S8CXJ4</accession>
<dbReference type="Proteomes" id="UP000015453">
    <property type="component" value="Unassembled WGS sequence"/>
</dbReference>